<accession>A0A4E0QXC8</accession>
<dbReference type="Proteomes" id="UP000230066">
    <property type="component" value="Unassembled WGS sequence"/>
</dbReference>
<reference evidence="1" key="1">
    <citation type="submission" date="2019-03" db="EMBL/GenBank/DDBJ databases">
        <title>Improved annotation for the trematode Fasciola hepatica.</title>
        <authorList>
            <person name="Choi Y.-J."/>
            <person name="Martin J."/>
            <person name="Mitreva M."/>
        </authorList>
    </citation>
    <scope>NUCLEOTIDE SEQUENCE [LARGE SCALE GENOMIC DNA]</scope>
</reference>
<dbReference type="EMBL" id="JXXN02005422">
    <property type="protein sequence ID" value="THD19919.1"/>
    <property type="molecule type" value="Genomic_DNA"/>
</dbReference>
<proteinExistence type="predicted"/>
<comment type="caution">
    <text evidence="1">The sequence shown here is derived from an EMBL/GenBank/DDBJ whole genome shotgun (WGS) entry which is preliminary data.</text>
</comment>
<evidence type="ECO:0000313" key="2">
    <source>
        <dbReference type="Proteomes" id="UP000230066"/>
    </source>
</evidence>
<protein>
    <submittedName>
        <fullName evidence="1">Uncharacterized protein</fullName>
    </submittedName>
</protein>
<keyword evidence="2" id="KW-1185">Reference proteome</keyword>
<name>A0A4E0QXC8_FASHE</name>
<sequence>MKHSGSTIARSLQETPQNKSPTVTLAELLAQFPLRRPLYVHESGALCYQLIEQLQNNLLHCSLPEGKTSLKFPTLANIRITETGSAFVHLSSNKFQPWSDWLNVLAQTLRHHTLITSTQESDTFRSLIESLSQSYVRTDYVLERVRIWQTTCLFLCSLHSSIRDPNMNHLLQRLHNRSGQAHASTQCISEMRDKHLTTCKAQSNCVNSHIDNEDKFDQFCSKPKVRTLFHDQSAGLMDREDFNSWVERWRCVNAEFLARSLIHHGPTIGMHASEMTQHLPANSMDILNRSSINSRKQIPATQIRPQFQSSELHQTPTIEGVCMRTLKSMYFSLISKPLSLLQKGLRDVRYQVRPGLIQSNVVAKTLRELDRILRNSDSLSSSRDHSDLELSSFSDRRKCNA</sequence>
<dbReference type="AlphaFoldDB" id="A0A4E0QXC8"/>
<evidence type="ECO:0000313" key="1">
    <source>
        <dbReference type="EMBL" id="THD19919.1"/>
    </source>
</evidence>
<organism evidence="1 2">
    <name type="scientific">Fasciola hepatica</name>
    <name type="common">Liver fluke</name>
    <dbReference type="NCBI Taxonomy" id="6192"/>
    <lineage>
        <taxon>Eukaryota</taxon>
        <taxon>Metazoa</taxon>
        <taxon>Spiralia</taxon>
        <taxon>Lophotrochozoa</taxon>
        <taxon>Platyhelminthes</taxon>
        <taxon>Trematoda</taxon>
        <taxon>Digenea</taxon>
        <taxon>Plagiorchiida</taxon>
        <taxon>Echinostomata</taxon>
        <taxon>Echinostomatoidea</taxon>
        <taxon>Fasciolidae</taxon>
        <taxon>Fasciola</taxon>
    </lineage>
</organism>
<gene>
    <name evidence="1" type="ORF">D915_009232</name>
</gene>